<dbReference type="CDD" id="cd16412">
    <property type="entry name" value="dndB"/>
    <property type="match status" value="1"/>
</dbReference>
<protein>
    <submittedName>
        <fullName evidence="1">DNA sulfur modification protein DndB</fullName>
    </submittedName>
</protein>
<dbReference type="RefSeq" id="WP_171329439.1">
    <property type="nucleotide sequence ID" value="NZ_WVRA01000002.1"/>
</dbReference>
<dbReference type="InterPro" id="IPR017601">
    <property type="entry name" value="DGQHR-contain_dom"/>
</dbReference>
<evidence type="ECO:0000313" key="1">
    <source>
        <dbReference type="EMBL" id="NOE18077.1"/>
    </source>
</evidence>
<reference evidence="1" key="1">
    <citation type="submission" date="2019-12" db="EMBL/GenBank/DDBJ databases">
        <title>Ruegeria JWLKs population differentiation of coral mucus and skeleton niches.</title>
        <authorList>
            <person name="Luo D."/>
        </authorList>
    </citation>
    <scope>NUCLEOTIDE SEQUENCE</scope>
    <source>
        <strain evidence="1">HKCCD6181</strain>
    </source>
</reference>
<dbReference type="AlphaFoldDB" id="A0AA90YSN7"/>
<evidence type="ECO:0000313" key="2">
    <source>
        <dbReference type="Proteomes" id="UP000597886"/>
    </source>
</evidence>
<dbReference type="NCBIfam" id="TIGR03187">
    <property type="entry name" value="DGQHR"/>
    <property type="match status" value="1"/>
</dbReference>
<gene>
    <name evidence="1" type="primary">dndB</name>
    <name evidence="1" type="ORF">GS634_08065</name>
</gene>
<proteinExistence type="predicted"/>
<accession>A0AA90YSN7</accession>
<name>A0AA90YSN7_9RHOB</name>
<sequence length="368" mass="41279">MSGNFYNFAAIRGVQAGSEYYVVMVPLKMVPKIFDFDCQDLPADLRAQRVLSNVRVPQIASYLSEHFEEYILSSLCASVDGDFEFSSVNESLQFRNVGELRLSMTARIILNDGQHRRAAIEEALKTRPKLENETISVVLFVDEGLERCQQMFADLNKNAVRPSGSLNVLYDRRNPLARLSTRILETVPFFQEFTELEKTSLSNRAKKLFTLSSLNQANKWLAGPEADRFGEETDSIVVEYWRQISETIPDWQKLMRGATTSGDLRKETVHAHGVMLQAFGALGARLIDAKPTDWVASLGSLADINWSKRNAELWRQRVVGPRGMDGSVKSVHLAANVLLDAVGIPLNEKEQANEDDYMASLADEKVVA</sequence>
<dbReference type="Pfam" id="PF14072">
    <property type="entry name" value="DndB"/>
    <property type="match status" value="1"/>
</dbReference>
<dbReference type="EMBL" id="WVRA01000002">
    <property type="protein sequence ID" value="NOE18077.1"/>
    <property type="molecule type" value="Genomic_DNA"/>
</dbReference>
<dbReference type="InterPro" id="IPR017642">
    <property type="entry name" value="DNA_S_mod_DndB"/>
</dbReference>
<comment type="caution">
    <text evidence="1">The sequence shown here is derived from an EMBL/GenBank/DDBJ whole genome shotgun (WGS) entry which is preliminary data.</text>
</comment>
<organism evidence="1 2">
    <name type="scientific">Ruegeria atlantica</name>
    <dbReference type="NCBI Taxonomy" id="81569"/>
    <lineage>
        <taxon>Bacteria</taxon>
        <taxon>Pseudomonadati</taxon>
        <taxon>Pseudomonadota</taxon>
        <taxon>Alphaproteobacteria</taxon>
        <taxon>Rhodobacterales</taxon>
        <taxon>Roseobacteraceae</taxon>
        <taxon>Ruegeria</taxon>
    </lineage>
</organism>
<dbReference type="Proteomes" id="UP000597886">
    <property type="component" value="Unassembled WGS sequence"/>
</dbReference>
<dbReference type="NCBIfam" id="TIGR03233">
    <property type="entry name" value="DNA_S_dndB"/>
    <property type="match status" value="1"/>
</dbReference>